<dbReference type="AlphaFoldDB" id="A0A0Q9Z5W6"/>
<evidence type="ECO:0000256" key="1">
    <source>
        <dbReference type="SAM" id="Phobius"/>
    </source>
</evidence>
<keyword evidence="1" id="KW-0472">Membrane</keyword>
<feature type="transmembrane region" description="Helical" evidence="1">
    <location>
        <begin position="144"/>
        <end position="164"/>
    </location>
</feature>
<dbReference type="InterPro" id="IPR018723">
    <property type="entry name" value="DUF2254_membrane"/>
</dbReference>
<feature type="transmembrane region" description="Helical" evidence="1">
    <location>
        <begin position="61"/>
        <end position="90"/>
    </location>
</feature>
<keyword evidence="3" id="KW-1185">Reference proteome</keyword>
<dbReference type="Proteomes" id="UP000051643">
    <property type="component" value="Unassembled WGS sequence"/>
</dbReference>
<dbReference type="EMBL" id="LKTP01000023">
    <property type="protein sequence ID" value="KRG28319.1"/>
    <property type="molecule type" value="Genomic_DNA"/>
</dbReference>
<keyword evidence="1" id="KW-1133">Transmembrane helix</keyword>
<comment type="caution">
    <text evidence="2">The sequence shown here is derived from an EMBL/GenBank/DDBJ whole genome shotgun (WGS) entry which is preliminary data.</text>
</comment>
<dbReference type="STRING" id="270918.APR42_05895"/>
<gene>
    <name evidence="2" type="ORF">APR42_05895</name>
</gene>
<protein>
    <recommendedName>
        <fullName evidence="4">DUF2254 domain-containing protein</fullName>
    </recommendedName>
</protein>
<feature type="transmembrane region" description="Helical" evidence="1">
    <location>
        <begin position="110"/>
        <end position="132"/>
    </location>
</feature>
<dbReference type="Pfam" id="PF10011">
    <property type="entry name" value="DUF2254"/>
    <property type="match status" value="1"/>
</dbReference>
<evidence type="ECO:0000313" key="3">
    <source>
        <dbReference type="Proteomes" id="UP000051643"/>
    </source>
</evidence>
<name>A0A0Q9Z5W6_9FLAO</name>
<sequence>MKHFFNRIYILLSNLQSKIAFYPSLFAIFGFLTAFLLIYLENQGISEYLIKKAPMLMVNDGSTALSILTACITGLISMMVFSFSMVMVLLNQAASNYSPRLLPGLISDKIHQVILGVYMATILYCIFVMVSIKPEADNYQTPSFSVFIGIIFTVICIGAFIYFIHNISQSIQINNILDRIFRQAKKRLNFLLETEENDKQNFPDTKNWHQYHSKKSGYFQNLSSDNLLDICIEQETQIEILPVKGVFILNGIPLFKSKKELDDETLKKVLSNFSLARGELVNTNYVLAFKQITEVIVKSMSPGINDPGTALNALDYLTELLALRMQKQDEQYLKNDDDIIIKMKSVSFGELLYQVLAPIRGYCKHDIIIVQKLGWMFKYLKTQKSVNEEYYKIMDNEAKNIISDAKSVIDNKADLEKINTIQKQLNLEF</sequence>
<accession>A0A0Q9Z5W6</accession>
<evidence type="ECO:0000313" key="2">
    <source>
        <dbReference type="EMBL" id="KRG28319.1"/>
    </source>
</evidence>
<reference evidence="2" key="1">
    <citation type="submission" date="2015-10" db="EMBL/GenBank/DDBJ databases">
        <title>Draft genome sequence of Salegentibacter mishustinae KCTC 12263.</title>
        <authorList>
            <person name="Lin W."/>
            <person name="Zheng Q."/>
        </authorList>
    </citation>
    <scope>NUCLEOTIDE SEQUENCE [LARGE SCALE GENOMIC DNA]</scope>
    <source>
        <strain evidence="2">KCTC 12263</strain>
    </source>
</reference>
<organism evidence="2 3">
    <name type="scientific">Salegentibacter mishustinae</name>
    <dbReference type="NCBI Taxonomy" id="270918"/>
    <lineage>
        <taxon>Bacteria</taxon>
        <taxon>Pseudomonadati</taxon>
        <taxon>Bacteroidota</taxon>
        <taxon>Flavobacteriia</taxon>
        <taxon>Flavobacteriales</taxon>
        <taxon>Flavobacteriaceae</taxon>
        <taxon>Salegentibacter</taxon>
    </lineage>
</organism>
<keyword evidence="1" id="KW-0812">Transmembrane</keyword>
<feature type="transmembrane region" description="Helical" evidence="1">
    <location>
        <begin position="20"/>
        <end position="40"/>
    </location>
</feature>
<evidence type="ECO:0008006" key="4">
    <source>
        <dbReference type="Google" id="ProtNLM"/>
    </source>
</evidence>
<dbReference type="RefSeq" id="WP_057481990.1">
    <property type="nucleotide sequence ID" value="NZ_BMWR01000001.1"/>
</dbReference>
<dbReference type="OrthoDB" id="2955631at2"/>
<proteinExistence type="predicted"/>